<accession>A0A0J7KHJ4</accession>
<dbReference type="PaxDb" id="67767-A0A0J7KHJ4"/>
<evidence type="ECO:0000256" key="1">
    <source>
        <dbReference type="ARBA" id="ARBA00021095"/>
    </source>
</evidence>
<feature type="compositionally biased region" description="Basic and acidic residues" evidence="3">
    <location>
        <begin position="92"/>
        <end position="108"/>
    </location>
</feature>
<evidence type="ECO:0000313" key="6">
    <source>
        <dbReference type="Proteomes" id="UP000036403"/>
    </source>
</evidence>
<dbReference type="Pfam" id="PF00499">
    <property type="entry name" value="Oxidored_q3"/>
    <property type="match status" value="1"/>
</dbReference>
<dbReference type="Gene3D" id="1.20.120.1200">
    <property type="entry name" value="NADH-ubiquinone/plastoquinone oxidoreductase chain 6, subunit NuoJ"/>
    <property type="match status" value="1"/>
</dbReference>
<feature type="transmembrane region" description="Helical" evidence="4">
    <location>
        <begin position="62"/>
        <end position="83"/>
    </location>
</feature>
<evidence type="ECO:0000256" key="4">
    <source>
        <dbReference type="SAM" id="Phobius"/>
    </source>
</evidence>
<evidence type="ECO:0000313" key="5">
    <source>
        <dbReference type="EMBL" id="KMQ89704.1"/>
    </source>
</evidence>
<protein>
    <recommendedName>
        <fullName evidence="1">NADH-ubiquinone oxidoreductase chain 6</fullName>
    </recommendedName>
    <alternativeName>
        <fullName evidence="2">NADH dehydrogenase subunit 6</fullName>
    </alternativeName>
</protein>
<dbReference type="InterPro" id="IPR042106">
    <property type="entry name" value="Nuo/plastoQ_OxRdtase_6_NuoJ"/>
</dbReference>
<evidence type="ECO:0000256" key="3">
    <source>
        <dbReference type="SAM" id="MobiDB-lite"/>
    </source>
</evidence>
<keyword evidence="4" id="KW-0812">Transmembrane</keyword>
<dbReference type="InterPro" id="IPR001457">
    <property type="entry name" value="NADH_UbQ/plastoQ_OxRdtase_su6"/>
</dbReference>
<keyword evidence="4" id="KW-1133">Transmembrane helix</keyword>
<feature type="transmembrane region" description="Helical" evidence="4">
    <location>
        <begin position="18"/>
        <end position="37"/>
    </location>
</feature>
<dbReference type="GO" id="GO:0008137">
    <property type="term" value="F:NADH dehydrogenase (ubiquinone) activity"/>
    <property type="evidence" value="ECO:0007669"/>
    <property type="project" value="InterPro"/>
</dbReference>
<dbReference type="Proteomes" id="UP000036403">
    <property type="component" value="Unassembled WGS sequence"/>
</dbReference>
<keyword evidence="4" id="KW-0472">Membrane</keyword>
<sequence length="108" mass="11900">MSKAEIEQEREWLKPKTWIGPATLSAILFAMIIYPIFELPSKGIHGTVIGIKEVGITLFGPYVLVVELASILLLAGMVVAFHIGRGHAPKAKPSDDSDRTIMETEERI</sequence>
<keyword evidence="6" id="KW-1185">Reference proteome</keyword>
<feature type="region of interest" description="Disordered" evidence="3">
    <location>
        <begin position="86"/>
        <end position="108"/>
    </location>
</feature>
<evidence type="ECO:0000256" key="2">
    <source>
        <dbReference type="ARBA" id="ARBA00031019"/>
    </source>
</evidence>
<dbReference type="OrthoDB" id="10393279at2759"/>
<dbReference type="AlphaFoldDB" id="A0A0J7KHJ4"/>
<gene>
    <name evidence="5" type="ORF">RF55_10638</name>
</gene>
<proteinExistence type="predicted"/>
<name>A0A0J7KHJ4_LASNI</name>
<dbReference type="EMBL" id="LBMM01007487">
    <property type="protein sequence ID" value="KMQ89704.1"/>
    <property type="molecule type" value="Genomic_DNA"/>
</dbReference>
<organism evidence="5 6">
    <name type="scientific">Lasius niger</name>
    <name type="common">Black garden ant</name>
    <dbReference type="NCBI Taxonomy" id="67767"/>
    <lineage>
        <taxon>Eukaryota</taxon>
        <taxon>Metazoa</taxon>
        <taxon>Ecdysozoa</taxon>
        <taxon>Arthropoda</taxon>
        <taxon>Hexapoda</taxon>
        <taxon>Insecta</taxon>
        <taxon>Pterygota</taxon>
        <taxon>Neoptera</taxon>
        <taxon>Endopterygota</taxon>
        <taxon>Hymenoptera</taxon>
        <taxon>Apocrita</taxon>
        <taxon>Aculeata</taxon>
        <taxon>Formicoidea</taxon>
        <taxon>Formicidae</taxon>
        <taxon>Formicinae</taxon>
        <taxon>Lasius</taxon>
        <taxon>Lasius</taxon>
    </lineage>
</organism>
<reference evidence="5 6" key="1">
    <citation type="submission" date="2015-04" db="EMBL/GenBank/DDBJ databases">
        <title>Lasius niger genome sequencing.</title>
        <authorList>
            <person name="Konorov E.A."/>
            <person name="Nikitin M.A."/>
            <person name="Kirill M.V."/>
            <person name="Chang P."/>
        </authorList>
    </citation>
    <scope>NUCLEOTIDE SEQUENCE [LARGE SCALE GENOMIC DNA]</scope>
    <source>
        <tissue evidence="5">Whole</tissue>
    </source>
</reference>
<comment type="caution">
    <text evidence="5">The sequence shown here is derived from an EMBL/GenBank/DDBJ whole genome shotgun (WGS) entry which is preliminary data.</text>
</comment>